<evidence type="ECO:0000256" key="1">
    <source>
        <dbReference type="ARBA" id="ARBA00001974"/>
    </source>
</evidence>
<evidence type="ECO:0000256" key="3">
    <source>
        <dbReference type="ARBA" id="ARBA00009347"/>
    </source>
</evidence>
<evidence type="ECO:0000256" key="11">
    <source>
        <dbReference type="ARBA" id="ARBA00048499"/>
    </source>
</evidence>
<dbReference type="SUPFAM" id="SSF56645">
    <property type="entry name" value="Acyl-CoA dehydrogenase NM domain-like"/>
    <property type="match status" value="1"/>
</dbReference>
<dbReference type="InterPro" id="IPR046373">
    <property type="entry name" value="Acyl-CoA_Oxase/DH_mid-dom_sf"/>
</dbReference>
<feature type="compositionally biased region" description="Low complexity" evidence="15">
    <location>
        <begin position="580"/>
        <end position="592"/>
    </location>
</feature>
<dbReference type="PROSITE" id="PS00073">
    <property type="entry name" value="ACYL_COA_DH_2"/>
    <property type="match status" value="1"/>
</dbReference>
<dbReference type="InterPro" id="IPR006091">
    <property type="entry name" value="Acyl-CoA_Oxase/DH_mid-dom"/>
</dbReference>
<dbReference type="FunFam" id="1.10.540.10:FF:000002">
    <property type="entry name" value="Acyl-CoA dehydrogenase FadE19"/>
    <property type="match status" value="1"/>
</dbReference>
<feature type="domain" description="Acyl-CoA dehydrogenase/oxidase C-terminal" evidence="16">
    <location>
        <begin position="372"/>
        <end position="520"/>
    </location>
</feature>
<dbReference type="Gene3D" id="2.40.110.10">
    <property type="entry name" value="Butyryl-CoA Dehydrogenase, subunit A, domain 2"/>
    <property type="match status" value="1"/>
</dbReference>
<evidence type="ECO:0000256" key="8">
    <source>
        <dbReference type="ARBA" id="ARBA00031895"/>
    </source>
</evidence>
<feature type="compositionally biased region" description="Low complexity" evidence="15">
    <location>
        <begin position="548"/>
        <end position="557"/>
    </location>
</feature>
<keyword evidence="7 14" id="KW-0560">Oxidoreductase</keyword>
<dbReference type="InterPro" id="IPR006089">
    <property type="entry name" value="Acyl-CoA_DH_CS"/>
</dbReference>
<dbReference type="InterPro" id="IPR036250">
    <property type="entry name" value="AcylCo_DH-like_C"/>
</dbReference>
<feature type="domain" description="Acyl-CoA dehydrogenase/oxidase N-terminal" evidence="18">
    <location>
        <begin position="165"/>
        <end position="260"/>
    </location>
</feature>
<evidence type="ECO:0000256" key="4">
    <source>
        <dbReference type="ARBA" id="ARBA00012046"/>
    </source>
</evidence>
<evidence type="ECO:0000256" key="15">
    <source>
        <dbReference type="SAM" id="MobiDB-lite"/>
    </source>
</evidence>
<evidence type="ECO:0000259" key="16">
    <source>
        <dbReference type="Pfam" id="PF00441"/>
    </source>
</evidence>
<dbReference type="Pfam" id="PF02771">
    <property type="entry name" value="Acyl-CoA_dh_N"/>
    <property type="match status" value="1"/>
</dbReference>
<comment type="similarity">
    <text evidence="3 14">Belongs to the acyl-CoA dehydrogenase family.</text>
</comment>
<dbReference type="AlphaFoldDB" id="A0A699GM55"/>
<dbReference type="Pfam" id="PF00441">
    <property type="entry name" value="Acyl-CoA_dh_1"/>
    <property type="match status" value="1"/>
</dbReference>
<dbReference type="FunFam" id="2.40.110.10:FF:000009">
    <property type="entry name" value="Acyl-CoA dehydrogenase"/>
    <property type="match status" value="1"/>
</dbReference>
<feature type="region of interest" description="Disordered" evidence="15">
    <location>
        <begin position="111"/>
        <end position="156"/>
    </location>
</feature>
<dbReference type="Gene3D" id="1.20.140.10">
    <property type="entry name" value="Butyryl-CoA Dehydrogenase, subunit A, domain 3"/>
    <property type="match status" value="1"/>
</dbReference>
<evidence type="ECO:0000256" key="12">
    <source>
        <dbReference type="ARBA" id="ARBA00049192"/>
    </source>
</evidence>
<dbReference type="InterPro" id="IPR009100">
    <property type="entry name" value="AcylCoA_DH/oxidase_NM_dom_sf"/>
</dbReference>
<comment type="pathway">
    <text evidence="2">Lipid metabolism; mitochondrial fatty acid beta-oxidation.</text>
</comment>
<evidence type="ECO:0000256" key="13">
    <source>
        <dbReference type="ARBA" id="ARBA00050758"/>
    </source>
</evidence>
<dbReference type="EMBL" id="BKCJ010000004">
    <property type="protein sequence ID" value="GEU28316.1"/>
    <property type="molecule type" value="Genomic_DNA"/>
</dbReference>
<comment type="function">
    <text evidence="10">Short-chain specific acyl-CoA dehydrogenase is one of the acyl-CoA dehydrogenases that catalyze the first step of mitochondrial fatty acid beta-oxidation, an aerobic process breaking down fatty acids into acetyl-CoA and allowing the production of energy from fats. The first step of fatty acid beta-oxidation consists in the removal of one hydrogen from C-2 and C-3 of the straight-chain fatty acyl-CoA thioester, resulting in the formation of trans-2-enoyl-CoA. Among the different mitochondrial acyl-CoA dehydrogenases, short-chain specific acyl-CoA dehydrogenase acts specifically on acyl-CoAs with saturated 4 to 6 carbons long primary chains.</text>
</comment>
<dbReference type="FunFam" id="1.20.140.10:FF:000004">
    <property type="entry name" value="Acyl-CoA dehydrogenase FadE25"/>
    <property type="match status" value="1"/>
</dbReference>
<name>A0A699GM55_TANCI</name>
<feature type="compositionally biased region" description="Basic residues" evidence="15">
    <location>
        <begin position="120"/>
        <end position="156"/>
    </location>
</feature>
<evidence type="ECO:0000256" key="14">
    <source>
        <dbReference type="RuleBase" id="RU362125"/>
    </source>
</evidence>
<comment type="caution">
    <text evidence="19">The sequence shown here is derived from an EMBL/GenBank/DDBJ whole genome shotgun (WGS) entry which is preliminary data.</text>
</comment>
<evidence type="ECO:0000313" key="19">
    <source>
        <dbReference type="EMBL" id="GEU28316.1"/>
    </source>
</evidence>
<feature type="domain" description="Acyl-CoA oxidase/dehydrogenase middle" evidence="17">
    <location>
        <begin position="265"/>
        <end position="360"/>
    </location>
</feature>
<dbReference type="EC" id="1.3.8.1" evidence="4"/>
<feature type="compositionally biased region" description="Basic and acidic residues" evidence="15">
    <location>
        <begin position="526"/>
        <end position="537"/>
    </location>
</feature>
<dbReference type="SUPFAM" id="SSF47203">
    <property type="entry name" value="Acyl-CoA dehydrogenase C-terminal domain-like"/>
    <property type="match status" value="1"/>
</dbReference>
<proteinExistence type="inferred from homology"/>
<evidence type="ECO:0000256" key="7">
    <source>
        <dbReference type="ARBA" id="ARBA00023002"/>
    </source>
</evidence>
<feature type="region of interest" description="Disordered" evidence="15">
    <location>
        <begin position="1"/>
        <end position="28"/>
    </location>
</feature>
<evidence type="ECO:0000256" key="6">
    <source>
        <dbReference type="ARBA" id="ARBA00022827"/>
    </source>
</evidence>
<feature type="compositionally biased region" description="Basic residues" evidence="15">
    <location>
        <begin position="564"/>
        <end position="579"/>
    </location>
</feature>
<gene>
    <name evidence="19" type="ORF">Tci_000294</name>
</gene>
<dbReference type="PANTHER" id="PTHR43884">
    <property type="entry name" value="ACYL-COA DEHYDROGENASE"/>
    <property type="match status" value="1"/>
</dbReference>
<dbReference type="InterPro" id="IPR009075">
    <property type="entry name" value="AcylCo_DH/oxidase_C"/>
</dbReference>
<comment type="catalytic activity">
    <reaction evidence="12">
        <text>hexanoyl-CoA + oxidized [electron-transfer flavoprotein] + H(+) = (2E)-hexenoyl-CoA + reduced [electron-transfer flavoprotein]</text>
        <dbReference type="Rhea" id="RHEA:43464"/>
        <dbReference type="Rhea" id="RHEA-COMP:10685"/>
        <dbReference type="Rhea" id="RHEA-COMP:10686"/>
        <dbReference type="ChEBI" id="CHEBI:15378"/>
        <dbReference type="ChEBI" id="CHEBI:57692"/>
        <dbReference type="ChEBI" id="CHEBI:58307"/>
        <dbReference type="ChEBI" id="CHEBI:62077"/>
        <dbReference type="ChEBI" id="CHEBI:62620"/>
    </reaction>
    <physiologicalReaction direction="left-to-right" evidence="12">
        <dbReference type="Rhea" id="RHEA:43465"/>
    </physiologicalReaction>
</comment>
<sequence length="645" mass="70134">MRRPRLEARRRGTRRRHSQRGRVRPAQRRLPAAVGFRQRDAHQCAGRHAPAAHRRAHGGRQARQAGRAVVAYGFAERTQQPERFAVPCQQGRVELGPDRHVARVRQAGRDLRGVSPGLGAHRHGRRRRRSLAAGKRGRHPQHAGHHARVGNRRVPQLRRQRHRLERLAPNAARWDRDHHFPKEELAELAALGAFGVAVPEELGGAGMDYVSLALVLEEIAAGDGGTSTIISVNNCPVCSIAMMYANARQKEQWLRPLAQGRMLGAFCLTEPHTGSDAAALRTTAVRAGDDYVLNGVKQFITSGKTADVAIVMAVTDKAAGKKGISAFWVPTSAPGYVVAGLEQKMGQHSSDTAQIVFDNCRIPAANLIGEEGQGYKIALSGLEGGRIGIASQAVGMARAAYEAALRYARERESFGKPIFEHQAVQFRLADMATQIEAARQLIRHAASMKDAGLPCLKEAAMAKLFASEMAERVCSEAIQVHGGYGYVSDFPVERIYRDVRVCQIYEGTSDIQKLLIARALVPPAHPRPDRAGLEPPRRRGQRHGGRLGLRAGLRAAQGDGGNRQNHRHPRVDRRQRHVRAASAHRGATAADRGPGHAQPGHRSRQAATVGRATVPHGRIRATVRGRMLGLAGMPPGAGAAQPADL</sequence>
<evidence type="ECO:0000256" key="9">
    <source>
        <dbReference type="ARBA" id="ARBA00044204"/>
    </source>
</evidence>
<comment type="cofactor">
    <cofactor evidence="1 14">
        <name>FAD</name>
        <dbReference type="ChEBI" id="CHEBI:57692"/>
    </cofactor>
</comment>
<dbReference type="GO" id="GO:0016937">
    <property type="term" value="F:short-chain fatty acyl-CoA dehydrogenase activity"/>
    <property type="evidence" value="ECO:0007669"/>
    <property type="project" value="UniProtKB-EC"/>
</dbReference>
<dbReference type="InterPro" id="IPR013786">
    <property type="entry name" value="AcylCoA_DH/ox_N"/>
</dbReference>
<dbReference type="PANTHER" id="PTHR43884:SF12">
    <property type="entry name" value="ISOVALERYL-COA DEHYDROGENASE, MITOCHONDRIAL-RELATED"/>
    <property type="match status" value="1"/>
</dbReference>
<accession>A0A699GM55</accession>
<protein>
    <recommendedName>
        <fullName evidence="9">Short-chain specific acyl-CoA dehydrogenase, mitochondrial</fullName>
        <ecNumber evidence="4">1.3.8.1</ecNumber>
    </recommendedName>
    <alternativeName>
        <fullName evidence="8">Butyryl-CoA dehydrogenase</fullName>
    </alternativeName>
</protein>
<organism evidence="19">
    <name type="scientific">Tanacetum cinerariifolium</name>
    <name type="common">Dalmatian daisy</name>
    <name type="synonym">Chrysanthemum cinerariifolium</name>
    <dbReference type="NCBI Taxonomy" id="118510"/>
    <lineage>
        <taxon>Eukaryota</taxon>
        <taxon>Viridiplantae</taxon>
        <taxon>Streptophyta</taxon>
        <taxon>Embryophyta</taxon>
        <taxon>Tracheophyta</taxon>
        <taxon>Spermatophyta</taxon>
        <taxon>Magnoliopsida</taxon>
        <taxon>eudicotyledons</taxon>
        <taxon>Gunneridae</taxon>
        <taxon>Pentapetalae</taxon>
        <taxon>asterids</taxon>
        <taxon>campanulids</taxon>
        <taxon>Asterales</taxon>
        <taxon>Asteraceae</taxon>
        <taxon>Asteroideae</taxon>
        <taxon>Anthemideae</taxon>
        <taxon>Anthemidinae</taxon>
        <taxon>Tanacetum</taxon>
    </lineage>
</organism>
<evidence type="ECO:0000256" key="5">
    <source>
        <dbReference type="ARBA" id="ARBA00022630"/>
    </source>
</evidence>
<feature type="compositionally biased region" description="Basic residues" evidence="15">
    <location>
        <begin position="11"/>
        <end position="27"/>
    </location>
</feature>
<feature type="compositionally biased region" description="Basic and acidic residues" evidence="15">
    <location>
        <begin position="1"/>
        <end position="10"/>
    </location>
</feature>
<dbReference type="Gene3D" id="1.10.540.10">
    <property type="entry name" value="Acyl-CoA dehydrogenase/oxidase, N-terminal domain"/>
    <property type="match status" value="1"/>
</dbReference>
<feature type="region of interest" description="Disordered" evidence="15">
    <location>
        <begin position="523"/>
        <end position="618"/>
    </location>
</feature>
<keyword evidence="5 14" id="KW-0285">Flavoprotein</keyword>
<evidence type="ECO:0000259" key="18">
    <source>
        <dbReference type="Pfam" id="PF02771"/>
    </source>
</evidence>
<dbReference type="InterPro" id="IPR037069">
    <property type="entry name" value="AcylCoA_DH/ox_N_sf"/>
</dbReference>
<reference evidence="19" key="1">
    <citation type="journal article" date="2019" name="Sci. Rep.">
        <title>Draft genome of Tanacetum cinerariifolium, the natural source of mosquito coil.</title>
        <authorList>
            <person name="Yamashiro T."/>
            <person name="Shiraishi A."/>
            <person name="Satake H."/>
            <person name="Nakayama K."/>
        </authorList>
    </citation>
    <scope>NUCLEOTIDE SEQUENCE</scope>
</reference>
<evidence type="ECO:0000256" key="2">
    <source>
        <dbReference type="ARBA" id="ARBA00005198"/>
    </source>
</evidence>
<evidence type="ECO:0000259" key="17">
    <source>
        <dbReference type="Pfam" id="PF02770"/>
    </source>
</evidence>
<dbReference type="GO" id="GO:0050660">
    <property type="term" value="F:flavin adenine dinucleotide binding"/>
    <property type="evidence" value="ECO:0007669"/>
    <property type="project" value="InterPro"/>
</dbReference>
<dbReference type="Pfam" id="PF02770">
    <property type="entry name" value="Acyl-CoA_dh_M"/>
    <property type="match status" value="1"/>
</dbReference>
<keyword evidence="6 14" id="KW-0274">FAD</keyword>
<evidence type="ECO:0000256" key="10">
    <source>
        <dbReference type="ARBA" id="ARBA00045387"/>
    </source>
</evidence>
<comment type="catalytic activity">
    <reaction evidence="11">
        <text>pentanoyl-CoA + oxidized [electron-transfer flavoprotein] + H(+) = (2E)-pentenoyl-CoA + reduced [electron-transfer flavoprotein]</text>
        <dbReference type="Rhea" id="RHEA:43456"/>
        <dbReference type="Rhea" id="RHEA-COMP:10685"/>
        <dbReference type="Rhea" id="RHEA-COMP:10686"/>
        <dbReference type="ChEBI" id="CHEBI:15378"/>
        <dbReference type="ChEBI" id="CHEBI:57389"/>
        <dbReference type="ChEBI" id="CHEBI:57692"/>
        <dbReference type="ChEBI" id="CHEBI:58307"/>
        <dbReference type="ChEBI" id="CHEBI:86160"/>
    </reaction>
    <physiologicalReaction direction="left-to-right" evidence="11">
        <dbReference type="Rhea" id="RHEA:43457"/>
    </physiologicalReaction>
</comment>
<comment type="catalytic activity">
    <reaction evidence="13">
        <text>butanoyl-CoA + oxidized [electron-transfer flavoprotein] + H(+) = (2E)-butenoyl-CoA + reduced [electron-transfer flavoprotein]</text>
        <dbReference type="Rhea" id="RHEA:24004"/>
        <dbReference type="Rhea" id="RHEA-COMP:10685"/>
        <dbReference type="Rhea" id="RHEA-COMP:10686"/>
        <dbReference type="ChEBI" id="CHEBI:15378"/>
        <dbReference type="ChEBI" id="CHEBI:57332"/>
        <dbReference type="ChEBI" id="CHEBI:57371"/>
        <dbReference type="ChEBI" id="CHEBI:57692"/>
        <dbReference type="ChEBI" id="CHEBI:58307"/>
        <dbReference type="EC" id="1.3.8.1"/>
    </reaction>
    <physiologicalReaction direction="left-to-right" evidence="13">
        <dbReference type="Rhea" id="RHEA:24005"/>
    </physiologicalReaction>
</comment>